<dbReference type="InterPro" id="IPR011333">
    <property type="entry name" value="SKP1/BTB/POZ_sf"/>
</dbReference>
<sequence length="94" mass="10925">MVKYLYTGKLPNTDEMACEMLAIGDKCKLKELKLAAEESLIRSLNIEYVCDYIVKSDLYSAETLKEWCLRFIYLNAKDIIATTKWKEVVDEYPS</sequence>
<dbReference type="WBParaSite" id="SVE_0391000.1">
    <property type="protein sequence ID" value="SVE_0391000.1"/>
    <property type="gene ID" value="SVE_0391000"/>
</dbReference>
<reference evidence="1" key="1">
    <citation type="submission" date="2014-07" db="EMBL/GenBank/DDBJ databases">
        <authorList>
            <person name="Martin A.A"/>
            <person name="De Silva N."/>
        </authorList>
    </citation>
    <scope>NUCLEOTIDE SEQUENCE</scope>
</reference>
<dbReference type="AlphaFoldDB" id="A0A0K0F520"/>
<name>A0A0K0F520_STRVS</name>
<protein>
    <submittedName>
        <fullName evidence="2">Speckle-type POZ protein (inferred by orthology to a human protein)</fullName>
    </submittedName>
</protein>
<reference evidence="2" key="2">
    <citation type="submission" date="2015-08" db="UniProtKB">
        <authorList>
            <consortium name="WormBaseParasite"/>
        </authorList>
    </citation>
    <scope>IDENTIFICATION</scope>
</reference>
<keyword evidence="1" id="KW-1185">Reference proteome</keyword>
<proteinExistence type="predicted"/>
<dbReference type="Gene3D" id="6.10.250.3030">
    <property type="match status" value="1"/>
</dbReference>
<dbReference type="STRING" id="75913.A0A0K0F520"/>
<accession>A0A0K0F520</accession>
<organism evidence="1 2">
    <name type="scientific">Strongyloides venezuelensis</name>
    <name type="common">Threadworm</name>
    <dbReference type="NCBI Taxonomy" id="75913"/>
    <lineage>
        <taxon>Eukaryota</taxon>
        <taxon>Metazoa</taxon>
        <taxon>Ecdysozoa</taxon>
        <taxon>Nematoda</taxon>
        <taxon>Chromadorea</taxon>
        <taxon>Rhabditida</taxon>
        <taxon>Tylenchina</taxon>
        <taxon>Panagrolaimomorpha</taxon>
        <taxon>Strongyloidoidea</taxon>
        <taxon>Strongyloididae</taxon>
        <taxon>Strongyloides</taxon>
    </lineage>
</organism>
<dbReference type="Proteomes" id="UP000035680">
    <property type="component" value="Unassembled WGS sequence"/>
</dbReference>
<dbReference type="Gene3D" id="3.30.710.10">
    <property type="entry name" value="Potassium Channel Kv1.1, Chain A"/>
    <property type="match status" value="1"/>
</dbReference>
<evidence type="ECO:0000313" key="1">
    <source>
        <dbReference type="Proteomes" id="UP000035680"/>
    </source>
</evidence>
<dbReference type="PANTHER" id="PTHR24413">
    <property type="entry name" value="SPECKLE-TYPE POZ PROTEIN"/>
    <property type="match status" value="1"/>
</dbReference>
<evidence type="ECO:0000313" key="2">
    <source>
        <dbReference type="WBParaSite" id="SVE_0391000.1"/>
    </source>
</evidence>